<evidence type="ECO:0000256" key="15">
    <source>
        <dbReference type="ARBA" id="ARBA00031887"/>
    </source>
</evidence>
<evidence type="ECO:0000256" key="4">
    <source>
        <dbReference type="ARBA" id="ARBA00014689"/>
    </source>
</evidence>
<evidence type="ECO:0000256" key="10">
    <source>
        <dbReference type="ARBA" id="ARBA00023002"/>
    </source>
</evidence>
<dbReference type="InterPro" id="IPR050968">
    <property type="entry name" value="Cytochrome_c_oxidase_bac_sub4"/>
</dbReference>
<reference evidence="19 20" key="1">
    <citation type="submission" date="2018-07" db="EMBL/GenBank/DDBJ databases">
        <title>Genomic Encyclopedia of Type Strains, Phase IV (KMG-IV): sequencing the most valuable type-strain genomes for metagenomic binning, comparative biology and taxonomic classification.</title>
        <authorList>
            <person name="Goeker M."/>
        </authorList>
    </citation>
    <scope>NUCLEOTIDE SEQUENCE [LARGE SCALE GENOMIC DNA]</scope>
    <source>
        <strain evidence="19 20">DSM 5603</strain>
    </source>
</reference>
<dbReference type="InterPro" id="IPR005171">
    <property type="entry name" value="Cyt_c_oxidase_su4_prok"/>
</dbReference>
<dbReference type="OrthoDB" id="2375888at2"/>
<comment type="subcellular location">
    <subcellularLocation>
        <location evidence="1">Cell membrane</location>
        <topology evidence="1">Multi-pass membrane protein</topology>
    </subcellularLocation>
</comment>
<evidence type="ECO:0000313" key="21">
    <source>
        <dbReference type="Proteomes" id="UP000562982"/>
    </source>
</evidence>
<name>A0A370G819_GLULI</name>
<feature type="transmembrane region" description="Helical" evidence="17">
    <location>
        <begin position="20"/>
        <end position="41"/>
    </location>
</feature>
<accession>A0A370G819</accession>
<comment type="subunit">
    <text evidence="3">Heterooctamer of two A chains, two B chains, two C chains and two D chains.</text>
</comment>
<comment type="similarity">
    <text evidence="2">Belongs to the cytochrome c oxidase bacterial subunit 4 family.</text>
</comment>
<evidence type="ECO:0000256" key="14">
    <source>
        <dbReference type="ARBA" id="ARBA00030211"/>
    </source>
</evidence>
<dbReference type="Proteomes" id="UP000254958">
    <property type="component" value="Unassembled WGS sequence"/>
</dbReference>
<dbReference type="NCBIfam" id="TIGR02847">
    <property type="entry name" value="CyoD"/>
    <property type="match status" value="1"/>
</dbReference>
<dbReference type="Proteomes" id="UP000562982">
    <property type="component" value="Unassembled WGS sequence"/>
</dbReference>
<evidence type="ECO:0000256" key="1">
    <source>
        <dbReference type="ARBA" id="ARBA00004651"/>
    </source>
</evidence>
<evidence type="ECO:0000256" key="3">
    <source>
        <dbReference type="ARBA" id="ARBA00011700"/>
    </source>
</evidence>
<dbReference type="EMBL" id="QQAW01000003">
    <property type="protein sequence ID" value="RDI38674.1"/>
    <property type="molecule type" value="Genomic_DNA"/>
</dbReference>
<gene>
    <name evidence="18" type="primary">cyoD</name>
    <name evidence="19" type="ORF">C7453_103134</name>
    <name evidence="18" type="ORF">HLH32_07020</name>
</gene>
<dbReference type="RefSeq" id="WP_114726823.1">
    <property type="nucleotide sequence ID" value="NZ_BJMI01000005.1"/>
</dbReference>
<evidence type="ECO:0000313" key="19">
    <source>
        <dbReference type="EMBL" id="RDI38674.1"/>
    </source>
</evidence>
<dbReference type="GO" id="GO:0009486">
    <property type="term" value="F:cytochrome bo3 ubiquinol oxidase activity"/>
    <property type="evidence" value="ECO:0007669"/>
    <property type="project" value="InterPro"/>
</dbReference>
<protein>
    <recommendedName>
        <fullName evidence="4">Cytochrome bo(3) ubiquinol oxidase subunit 4</fullName>
    </recommendedName>
    <alternativeName>
        <fullName evidence="16">Cytochrome o ubiquinol oxidase subunit 4</fullName>
    </alternativeName>
    <alternativeName>
        <fullName evidence="13">Oxidase bo(3) subunit 4</fullName>
    </alternativeName>
    <alternativeName>
        <fullName evidence="14">Ubiquinol oxidase polypeptide IV</fullName>
    </alternativeName>
    <alternativeName>
        <fullName evidence="15">Ubiquinol oxidase subunit 4</fullName>
    </alternativeName>
</protein>
<dbReference type="GO" id="GO:0015078">
    <property type="term" value="F:proton transmembrane transporter activity"/>
    <property type="evidence" value="ECO:0007669"/>
    <property type="project" value="TreeGrafter"/>
</dbReference>
<evidence type="ECO:0000313" key="18">
    <source>
        <dbReference type="EMBL" id="MBB2186139.1"/>
    </source>
</evidence>
<comment type="caution">
    <text evidence="19">The sequence shown here is derived from an EMBL/GenBank/DDBJ whole genome shotgun (WGS) entry which is preliminary data.</text>
</comment>
<dbReference type="Pfam" id="PF03626">
    <property type="entry name" value="COX4_pro"/>
    <property type="match status" value="1"/>
</dbReference>
<dbReference type="AlphaFoldDB" id="A0A370G819"/>
<reference evidence="18 21" key="2">
    <citation type="submission" date="2020-04" db="EMBL/GenBank/DDBJ databases">
        <title>Description of novel Gluconacetobacter.</title>
        <authorList>
            <person name="Sombolestani A."/>
        </authorList>
    </citation>
    <scope>NUCLEOTIDE SEQUENCE [LARGE SCALE GENOMIC DNA]</scope>
    <source>
        <strain evidence="18 21">LMG 1382</strain>
    </source>
</reference>
<evidence type="ECO:0000256" key="13">
    <source>
        <dbReference type="ARBA" id="ARBA00030071"/>
    </source>
</evidence>
<dbReference type="GO" id="GO:0005886">
    <property type="term" value="C:plasma membrane"/>
    <property type="evidence" value="ECO:0007669"/>
    <property type="project" value="UniProtKB-SubCell"/>
</dbReference>
<evidence type="ECO:0000256" key="7">
    <source>
        <dbReference type="ARBA" id="ARBA00022692"/>
    </source>
</evidence>
<dbReference type="EMBL" id="JABEQI010000003">
    <property type="protein sequence ID" value="MBB2186139.1"/>
    <property type="molecule type" value="Genomic_DNA"/>
</dbReference>
<dbReference type="PANTHER" id="PTHR36835">
    <property type="entry name" value="CYTOCHROME BO(3) UBIQUINOL OXIDASE SUBUNIT 4"/>
    <property type="match status" value="1"/>
</dbReference>
<keyword evidence="20" id="KW-1185">Reference proteome</keyword>
<dbReference type="PANTHER" id="PTHR36835:SF1">
    <property type="entry name" value="CYTOCHROME BO(3) UBIQUINOL OXIDASE SUBUNIT 4"/>
    <property type="match status" value="1"/>
</dbReference>
<evidence type="ECO:0000256" key="11">
    <source>
        <dbReference type="ARBA" id="ARBA00023136"/>
    </source>
</evidence>
<keyword evidence="10" id="KW-0560">Oxidoreductase</keyword>
<organism evidence="19 20">
    <name type="scientific">Gluconacetobacter liquefaciens</name>
    <name type="common">Acetobacter liquefaciens</name>
    <dbReference type="NCBI Taxonomy" id="89584"/>
    <lineage>
        <taxon>Bacteria</taxon>
        <taxon>Pseudomonadati</taxon>
        <taxon>Pseudomonadota</taxon>
        <taxon>Alphaproteobacteria</taxon>
        <taxon>Acetobacterales</taxon>
        <taxon>Acetobacteraceae</taxon>
        <taxon>Gluconacetobacter</taxon>
    </lineage>
</organism>
<keyword evidence="7 17" id="KW-0812">Transmembrane</keyword>
<evidence type="ECO:0000256" key="5">
    <source>
        <dbReference type="ARBA" id="ARBA00022448"/>
    </source>
</evidence>
<keyword evidence="11 17" id="KW-0472">Membrane</keyword>
<feature type="transmembrane region" description="Helical" evidence="17">
    <location>
        <begin position="81"/>
        <end position="102"/>
    </location>
</feature>
<evidence type="ECO:0000256" key="9">
    <source>
        <dbReference type="ARBA" id="ARBA00022989"/>
    </source>
</evidence>
<dbReference type="GO" id="GO:0009319">
    <property type="term" value="C:cytochrome o ubiquinol oxidase complex"/>
    <property type="evidence" value="ECO:0007669"/>
    <property type="project" value="TreeGrafter"/>
</dbReference>
<evidence type="ECO:0000256" key="16">
    <source>
        <dbReference type="ARBA" id="ARBA00032185"/>
    </source>
</evidence>
<evidence type="ECO:0000256" key="2">
    <source>
        <dbReference type="ARBA" id="ARBA00008079"/>
    </source>
</evidence>
<evidence type="ECO:0000256" key="6">
    <source>
        <dbReference type="ARBA" id="ARBA00022475"/>
    </source>
</evidence>
<proteinExistence type="inferred from homology"/>
<dbReference type="GO" id="GO:0015990">
    <property type="term" value="P:electron transport coupled proton transport"/>
    <property type="evidence" value="ECO:0007669"/>
    <property type="project" value="InterPro"/>
</dbReference>
<dbReference type="InterPro" id="IPR014210">
    <property type="entry name" value="Cyt_o_ubiqinol_oxidase_su4"/>
</dbReference>
<evidence type="ECO:0000256" key="12">
    <source>
        <dbReference type="ARBA" id="ARBA00025694"/>
    </source>
</evidence>
<feature type="transmembrane region" description="Helical" evidence="17">
    <location>
        <begin position="48"/>
        <end position="69"/>
    </location>
</feature>
<keyword evidence="6" id="KW-1003">Cell membrane</keyword>
<keyword evidence="9 17" id="KW-1133">Transmembrane helix</keyword>
<keyword evidence="8" id="KW-0249">Electron transport</keyword>
<evidence type="ECO:0000256" key="17">
    <source>
        <dbReference type="SAM" id="Phobius"/>
    </source>
</evidence>
<dbReference type="GO" id="GO:0019646">
    <property type="term" value="P:aerobic electron transport chain"/>
    <property type="evidence" value="ECO:0007669"/>
    <property type="project" value="TreeGrafter"/>
</dbReference>
<evidence type="ECO:0000313" key="20">
    <source>
        <dbReference type="Proteomes" id="UP000254958"/>
    </source>
</evidence>
<evidence type="ECO:0000256" key="8">
    <source>
        <dbReference type="ARBA" id="ARBA00022982"/>
    </source>
</evidence>
<sequence>MADAHAHTDHSGASHGSVGSYLTGFVISVLLTVAAFGIVMAHSFSPSGTIAAIAILAAVQVVVHLVFFLHMNTSSEQRWNVMAFAFTVLTVFVLVVGTLFIMHDTSINMMSR</sequence>
<comment type="function">
    <text evidence="12">Cytochrome bo(3) ubiquinol terminal oxidase is the component of the aerobic respiratory chain of E.coli that predominates when cells are grown at high aeration. Has proton pump activity across the membrane in addition to electron transfer, pumping 2 protons/electron.</text>
</comment>
<keyword evidence="5" id="KW-0813">Transport</keyword>